<reference evidence="1 2" key="1">
    <citation type="submission" date="2022-09" db="EMBL/GenBank/DDBJ databases">
        <title>New species of Phenylobacterium.</title>
        <authorList>
            <person name="Mieszkin S."/>
        </authorList>
    </citation>
    <scope>NUCLEOTIDE SEQUENCE [LARGE SCALE GENOMIC DNA]</scope>
    <source>
        <strain evidence="1 2">HK31-G</strain>
    </source>
</reference>
<accession>A0ABW6CU59</accession>
<name>A0ABW6CU59_9CAUL</name>
<comment type="caution">
    <text evidence="1">The sequence shown here is derived from an EMBL/GenBank/DDBJ whole genome shotgun (WGS) entry which is preliminary data.</text>
</comment>
<dbReference type="RefSeq" id="WP_377370732.1">
    <property type="nucleotide sequence ID" value="NZ_JAOTJD010000030.1"/>
</dbReference>
<evidence type="ECO:0000313" key="1">
    <source>
        <dbReference type="EMBL" id="MFD3265276.1"/>
    </source>
</evidence>
<organism evidence="1 2">
    <name type="scientific">Phenylobacterium ferrooxidans</name>
    <dbReference type="NCBI Taxonomy" id="2982689"/>
    <lineage>
        <taxon>Bacteria</taxon>
        <taxon>Pseudomonadati</taxon>
        <taxon>Pseudomonadota</taxon>
        <taxon>Alphaproteobacteria</taxon>
        <taxon>Caulobacterales</taxon>
        <taxon>Caulobacteraceae</taxon>
        <taxon>Phenylobacterium</taxon>
    </lineage>
</organism>
<dbReference type="Proteomes" id="UP001598130">
    <property type="component" value="Unassembled WGS sequence"/>
</dbReference>
<evidence type="ECO:0000313" key="2">
    <source>
        <dbReference type="Proteomes" id="UP001598130"/>
    </source>
</evidence>
<keyword evidence="2" id="KW-1185">Reference proteome</keyword>
<sequence length="240" mass="26160">MRYTPVLQGASIVLLGNFNPAIFSPAWFALQDLIPDFDPLTAVVQVIHGEYTEFSAGPLKVSVQPERFAIETMDEPFVKSLDVVLGTFGSALGHTPIRQVGINYIIHFALDTAGQRMKLGRALAPVEPWGGWGQDVGAQSPEVDTPGGLRSLVMEESEPEGRSKGGYRRVHIEPSVREEFVNAHVGVYMIVNDHFVIDPSTDAPIDASKGMTILSDKFDGSITKSKSIVSDLMDYASKLK</sequence>
<gene>
    <name evidence="1" type="ORF">OCL97_15060</name>
</gene>
<dbReference type="EMBL" id="JAOTJD010000030">
    <property type="protein sequence ID" value="MFD3265276.1"/>
    <property type="molecule type" value="Genomic_DNA"/>
</dbReference>
<proteinExistence type="predicted"/>
<protein>
    <submittedName>
        <fullName evidence="1">Uncharacterized protein</fullName>
    </submittedName>
</protein>